<keyword evidence="2" id="KW-1185">Reference proteome</keyword>
<dbReference type="GO" id="GO:0016787">
    <property type="term" value="F:hydrolase activity"/>
    <property type="evidence" value="ECO:0007669"/>
    <property type="project" value="UniProtKB-KW"/>
</dbReference>
<dbReference type="Proteomes" id="UP000198951">
    <property type="component" value="Unassembled WGS sequence"/>
</dbReference>
<evidence type="ECO:0000313" key="1">
    <source>
        <dbReference type="EMBL" id="SEA56119.1"/>
    </source>
</evidence>
<accession>A0A1H4C6Z6</accession>
<name>A0A1H4C6Z6_9FLAO</name>
<sequence>MKKLILHIPHSSTAIPSLQGYVVSTEIINTEIVRLTDWYTDEIFSNTTDISIIAPFSRIFCDPERFTDDSQEEMAKFGMGVLYETLDNGDVMREVTPQIRDYALENFYYPHHNKLNKAVIEELKQSETSIVVDCHSFPSIPLKRALSQDIDTPDYNIGTDNFHTPQKLIDFSQKYFEGLGYSLGIDTPYSGALVPMEHYQKNKNVQAIMLEINRRLYLNEPYNEKSQGFENTKKVVQGFLEGIRKL</sequence>
<dbReference type="OrthoDB" id="8716700at2"/>
<dbReference type="InterPro" id="IPR007709">
    <property type="entry name" value="N-FG_amidohydro"/>
</dbReference>
<evidence type="ECO:0000313" key="2">
    <source>
        <dbReference type="Proteomes" id="UP000198951"/>
    </source>
</evidence>
<keyword evidence="1" id="KW-0378">Hydrolase</keyword>
<dbReference type="RefSeq" id="WP_091088443.1">
    <property type="nucleotide sequence ID" value="NZ_FNRD01000005.1"/>
</dbReference>
<dbReference type="STRING" id="150146.SAMN05443667_105251"/>
<reference evidence="2" key="1">
    <citation type="submission" date="2016-10" db="EMBL/GenBank/DDBJ databases">
        <authorList>
            <person name="Varghese N."/>
            <person name="Submissions S."/>
        </authorList>
    </citation>
    <scope>NUCLEOTIDE SEQUENCE [LARGE SCALE GENOMIC DNA]</scope>
    <source>
        <strain evidence="2">DSM 22376</strain>
    </source>
</reference>
<proteinExistence type="predicted"/>
<dbReference type="Gene3D" id="3.40.630.40">
    <property type="entry name" value="Zn-dependent exopeptidases"/>
    <property type="match status" value="1"/>
</dbReference>
<gene>
    <name evidence="1" type="ORF">SAMN05443667_105251</name>
</gene>
<dbReference type="EMBL" id="FNRD01000005">
    <property type="protein sequence ID" value="SEA56119.1"/>
    <property type="molecule type" value="Genomic_DNA"/>
</dbReference>
<dbReference type="Pfam" id="PF05013">
    <property type="entry name" value="FGase"/>
    <property type="match status" value="1"/>
</dbReference>
<protein>
    <submittedName>
        <fullName evidence="1">N-formylglutamate amidohydrolase</fullName>
    </submittedName>
</protein>
<organism evidence="1 2">
    <name type="scientific">Flavobacterium gillisiae</name>
    <dbReference type="NCBI Taxonomy" id="150146"/>
    <lineage>
        <taxon>Bacteria</taxon>
        <taxon>Pseudomonadati</taxon>
        <taxon>Bacteroidota</taxon>
        <taxon>Flavobacteriia</taxon>
        <taxon>Flavobacteriales</taxon>
        <taxon>Flavobacteriaceae</taxon>
        <taxon>Flavobacterium</taxon>
    </lineage>
</organism>
<dbReference type="AlphaFoldDB" id="A0A1H4C6Z6"/>
<dbReference type="SUPFAM" id="SSF53187">
    <property type="entry name" value="Zn-dependent exopeptidases"/>
    <property type="match status" value="1"/>
</dbReference>